<evidence type="ECO:0000313" key="1">
    <source>
        <dbReference type="EMBL" id="KAF8415175.1"/>
    </source>
</evidence>
<accession>A0AAD4BAN0</accession>
<dbReference type="EMBL" id="WHUW01000363">
    <property type="protein sequence ID" value="KAF8415175.1"/>
    <property type="molecule type" value="Genomic_DNA"/>
</dbReference>
<protein>
    <submittedName>
        <fullName evidence="1">Uncharacterized protein</fullName>
    </submittedName>
</protein>
<keyword evidence="2" id="KW-1185">Reference proteome</keyword>
<name>A0AAD4BAN0_BOLED</name>
<dbReference type="Proteomes" id="UP001194468">
    <property type="component" value="Unassembled WGS sequence"/>
</dbReference>
<reference evidence="1" key="2">
    <citation type="journal article" date="2020" name="Nat. Commun.">
        <title>Large-scale genome sequencing of mycorrhizal fungi provides insights into the early evolution of symbiotic traits.</title>
        <authorList>
            <person name="Miyauchi S."/>
            <person name="Kiss E."/>
            <person name="Kuo A."/>
            <person name="Drula E."/>
            <person name="Kohler A."/>
            <person name="Sanchez-Garcia M."/>
            <person name="Morin E."/>
            <person name="Andreopoulos B."/>
            <person name="Barry K.W."/>
            <person name="Bonito G."/>
            <person name="Buee M."/>
            <person name="Carver A."/>
            <person name="Chen C."/>
            <person name="Cichocki N."/>
            <person name="Clum A."/>
            <person name="Culley D."/>
            <person name="Crous P.W."/>
            <person name="Fauchery L."/>
            <person name="Girlanda M."/>
            <person name="Hayes R.D."/>
            <person name="Keri Z."/>
            <person name="LaButti K."/>
            <person name="Lipzen A."/>
            <person name="Lombard V."/>
            <person name="Magnuson J."/>
            <person name="Maillard F."/>
            <person name="Murat C."/>
            <person name="Nolan M."/>
            <person name="Ohm R.A."/>
            <person name="Pangilinan J."/>
            <person name="Pereira M.F."/>
            <person name="Perotto S."/>
            <person name="Peter M."/>
            <person name="Pfister S."/>
            <person name="Riley R."/>
            <person name="Sitrit Y."/>
            <person name="Stielow J.B."/>
            <person name="Szollosi G."/>
            <person name="Zifcakova L."/>
            <person name="Stursova M."/>
            <person name="Spatafora J.W."/>
            <person name="Tedersoo L."/>
            <person name="Vaario L.M."/>
            <person name="Yamada A."/>
            <person name="Yan M."/>
            <person name="Wang P."/>
            <person name="Xu J."/>
            <person name="Bruns T."/>
            <person name="Baldrian P."/>
            <person name="Vilgalys R."/>
            <person name="Dunand C."/>
            <person name="Henrissat B."/>
            <person name="Grigoriev I.V."/>
            <person name="Hibbett D."/>
            <person name="Nagy L.G."/>
            <person name="Martin F.M."/>
        </authorList>
    </citation>
    <scope>NUCLEOTIDE SEQUENCE</scope>
    <source>
        <strain evidence="1">BED1</strain>
    </source>
</reference>
<gene>
    <name evidence="1" type="ORF">L210DRAFT_3432426</name>
</gene>
<proteinExistence type="predicted"/>
<dbReference type="AlphaFoldDB" id="A0AAD4BAN0"/>
<comment type="caution">
    <text evidence="1">The sequence shown here is derived from an EMBL/GenBank/DDBJ whole genome shotgun (WGS) entry which is preliminary data.</text>
</comment>
<evidence type="ECO:0000313" key="2">
    <source>
        <dbReference type="Proteomes" id="UP001194468"/>
    </source>
</evidence>
<reference evidence="1" key="1">
    <citation type="submission" date="2019-10" db="EMBL/GenBank/DDBJ databases">
        <authorList>
            <consortium name="DOE Joint Genome Institute"/>
            <person name="Kuo A."/>
            <person name="Miyauchi S."/>
            <person name="Kiss E."/>
            <person name="Drula E."/>
            <person name="Kohler A."/>
            <person name="Sanchez-Garcia M."/>
            <person name="Andreopoulos B."/>
            <person name="Barry K.W."/>
            <person name="Bonito G."/>
            <person name="Buee M."/>
            <person name="Carver A."/>
            <person name="Chen C."/>
            <person name="Cichocki N."/>
            <person name="Clum A."/>
            <person name="Culley D."/>
            <person name="Crous P.W."/>
            <person name="Fauchery L."/>
            <person name="Girlanda M."/>
            <person name="Hayes R."/>
            <person name="Keri Z."/>
            <person name="LaButti K."/>
            <person name="Lipzen A."/>
            <person name="Lombard V."/>
            <person name="Magnuson J."/>
            <person name="Maillard F."/>
            <person name="Morin E."/>
            <person name="Murat C."/>
            <person name="Nolan M."/>
            <person name="Ohm R."/>
            <person name="Pangilinan J."/>
            <person name="Pereira M."/>
            <person name="Perotto S."/>
            <person name="Peter M."/>
            <person name="Riley R."/>
            <person name="Sitrit Y."/>
            <person name="Stielow B."/>
            <person name="Szollosi G."/>
            <person name="Zifcakova L."/>
            <person name="Stursova M."/>
            <person name="Spatafora J.W."/>
            <person name="Tedersoo L."/>
            <person name="Vaario L.-M."/>
            <person name="Yamada A."/>
            <person name="Yan M."/>
            <person name="Wang P."/>
            <person name="Xu J."/>
            <person name="Bruns T."/>
            <person name="Baldrian P."/>
            <person name="Vilgalys R."/>
            <person name="Henrissat B."/>
            <person name="Grigoriev I.V."/>
            <person name="Hibbett D."/>
            <person name="Nagy L.G."/>
            <person name="Martin F.M."/>
        </authorList>
    </citation>
    <scope>NUCLEOTIDE SEQUENCE</scope>
    <source>
        <strain evidence="1">BED1</strain>
    </source>
</reference>
<feature type="non-terminal residue" evidence="1">
    <location>
        <position position="1"/>
    </location>
</feature>
<sequence length="136" mass="15890">LASEDNGWHFGASRATTKQMEEFSLKRMVENTKTNAPQWWRLLGRFLSGEEVRDLRSRGQSVGDDQEAIQMDDTPEMDDSDDYWDQVDEVDLEGFISGLAEERASRLSMRGRRERRRLSSVMMVCVKLIKRQFRLI</sequence>
<organism evidence="1 2">
    <name type="scientific">Boletus edulis BED1</name>
    <dbReference type="NCBI Taxonomy" id="1328754"/>
    <lineage>
        <taxon>Eukaryota</taxon>
        <taxon>Fungi</taxon>
        <taxon>Dikarya</taxon>
        <taxon>Basidiomycota</taxon>
        <taxon>Agaricomycotina</taxon>
        <taxon>Agaricomycetes</taxon>
        <taxon>Agaricomycetidae</taxon>
        <taxon>Boletales</taxon>
        <taxon>Boletineae</taxon>
        <taxon>Boletaceae</taxon>
        <taxon>Boletoideae</taxon>
        <taxon>Boletus</taxon>
    </lineage>
</organism>